<feature type="region of interest" description="Disordered" evidence="1">
    <location>
        <begin position="120"/>
        <end position="344"/>
    </location>
</feature>
<feature type="compositionally biased region" description="Basic and acidic residues" evidence="1">
    <location>
        <begin position="241"/>
        <end position="250"/>
    </location>
</feature>
<feature type="compositionally biased region" description="Polar residues" evidence="1">
    <location>
        <begin position="221"/>
        <end position="230"/>
    </location>
</feature>
<evidence type="ECO:0000313" key="2">
    <source>
        <dbReference type="EMBL" id="KAJ7348893.1"/>
    </source>
</evidence>
<feature type="compositionally biased region" description="Low complexity" evidence="1">
    <location>
        <begin position="298"/>
        <end position="315"/>
    </location>
</feature>
<dbReference type="EMBL" id="JARIHO010000016">
    <property type="protein sequence ID" value="KAJ7348893.1"/>
    <property type="molecule type" value="Genomic_DNA"/>
</dbReference>
<evidence type="ECO:0000256" key="1">
    <source>
        <dbReference type="SAM" id="MobiDB-lite"/>
    </source>
</evidence>
<dbReference type="Proteomes" id="UP001218218">
    <property type="component" value="Unassembled WGS sequence"/>
</dbReference>
<feature type="compositionally biased region" description="Basic and acidic residues" evidence="1">
    <location>
        <begin position="206"/>
        <end position="217"/>
    </location>
</feature>
<proteinExistence type="predicted"/>
<keyword evidence="3" id="KW-1185">Reference proteome</keyword>
<protein>
    <submittedName>
        <fullName evidence="2">Uncharacterized protein</fullName>
    </submittedName>
</protein>
<organism evidence="2 3">
    <name type="scientific">Mycena albidolilacea</name>
    <dbReference type="NCBI Taxonomy" id="1033008"/>
    <lineage>
        <taxon>Eukaryota</taxon>
        <taxon>Fungi</taxon>
        <taxon>Dikarya</taxon>
        <taxon>Basidiomycota</taxon>
        <taxon>Agaricomycotina</taxon>
        <taxon>Agaricomycetes</taxon>
        <taxon>Agaricomycetidae</taxon>
        <taxon>Agaricales</taxon>
        <taxon>Marasmiineae</taxon>
        <taxon>Mycenaceae</taxon>
        <taxon>Mycena</taxon>
    </lineage>
</organism>
<evidence type="ECO:0000313" key="3">
    <source>
        <dbReference type="Proteomes" id="UP001218218"/>
    </source>
</evidence>
<accession>A0AAD7ERU2</accession>
<sequence>MADTLEPIVIPPLKVDKHFTCAGSGLLYEDQERVSADSLRTLLLPSNGRNGISDRDRSKAWWGAQALFYGFKYTKTMTIPQVRVQLEAALRDKNNGLRVPQSILDMEYKHNKEFRELNAQVRDKAGMGTTKRKREADPVAPKTAKSKAAQVEPSSDAVPKKKARVKKADDVSVPAEVATKPRTKQTAKKSTPVAGGQQISMWDLDLDVKPHPIEAPKPRTKQTARNTTKPAEQPPMPLWDEDVKPAEAPKPRTKQTARKTTQPGDPIDVDVKPRTKQTVQKTKVEDFDDLDEPHAPTARRSAPVSADAVASSSAMPAPPRTKQTARRGNPFPAPPARSSAPRTDAVSGRWRIVCPAISDEWDYVGNDFHMNIIGRGTTLQGEFELGIIHGLLRCDRVEQRGPNGAYAVLHWAGEENHGPVCTPDARRSGYIKFTGDRLKGKFKGVPACGEDGVEFEGQWEAGASQINRTWDDYNEAAYERANRARWGGTGW</sequence>
<name>A0AAD7ERU2_9AGAR</name>
<reference evidence="2" key="1">
    <citation type="submission" date="2023-03" db="EMBL/GenBank/DDBJ databases">
        <title>Massive genome expansion in bonnet fungi (Mycena s.s.) driven by repeated elements and novel gene families across ecological guilds.</title>
        <authorList>
            <consortium name="Lawrence Berkeley National Laboratory"/>
            <person name="Harder C.B."/>
            <person name="Miyauchi S."/>
            <person name="Viragh M."/>
            <person name="Kuo A."/>
            <person name="Thoen E."/>
            <person name="Andreopoulos B."/>
            <person name="Lu D."/>
            <person name="Skrede I."/>
            <person name="Drula E."/>
            <person name="Henrissat B."/>
            <person name="Morin E."/>
            <person name="Kohler A."/>
            <person name="Barry K."/>
            <person name="LaButti K."/>
            <person name="Morin E."/>
            <person name="Salamov A."/>
            <person name="Lipzen A."/>
            <person name="Mereny Z."/>
            <person name="Hegedus B."/>
            <person name="Baldrian P."/>
            <person name="Stursova M."/>
            <person name="Weitz H."/>
            <person name="Taylor A."/>
            <person name="Grigoriev I.V."/>
            <person name="Nagy L.G."/>
            <person name="Martin F."/>
            <person name="Kauserud H."/>
        </authorList>
    </citation>
    <scope>NUCLEOTIDE SEQUENCE</scope>
    <source>
        <strain evidence="2">CBHHK002</strain>
    </source>
</reference>
<dbReference type="AlphaFoldDB" id="A0AAD7ERU2"/>
<comment type="caution">
    <text evidence="2">The sequence shown here is derived from an EMBL/GenBank/DDBJ whole genome shotgun (WGS) entry which is preliminary data.</text>
</comment>
<gene>
    <name evidence="2" type="ORF">DFH08DRAFT_863720</name>
</gene>